<evidence type="ECO:0000313" key="9">
    <source>
        <dbReference type="EMBL" id="KAL2920197.1"/>
    </source>
</evidence>
<name>A0ABR4NKZ7_9FUNG</name>
<keyword evidence="4 8" id="KW-0732">Signal</keyword>
<evidence type="ECO:0000256" key="8">
    <source>
        <dbReference type="SAM" id="SignalP"/>
    </source>
</evidence>
<feature type="signal peptide" evidence="8">
    <location>
        <begin position="1"/>
        <end position="21"/>
    </location>
</feature>
<accession>A0ABR4NKZ7</accession>
<protein>
    <recommendedName>
        <fullName evidence="3">mannan endo-1,6-alpha-mannosidase</fullName>
        <ecNumber evidence="3">3.2.1.101</ecNumber>
    </recommendedName>
</protein>
<dbReference type="EC" id="3.2.1.101" evidence="3"/>
<evidence type="ECO:0000256" key="6">
    <source>
        <dbReference type="ARBA" id="ARBA00023180"/>
    </source>
</evidence>
<evidence type="ECO:0000256" key="4">
    <source>
        <dbReference type="ARBA" id="ARBA00022729"/>
    </source>
</evidence>
<dbReference type="EMBL" id="JADGIZ020000001">
    <property type="protein sequence ID" value="KAL2920197.1"/>
    <property type="molecule type" value="Genomic_DNA"/>
</dbReference>
<dbReference type="InterPro" id="IPR005198">
    <property type="entry name" value="Glyco_hydro_76"/>
</dbReference>
<dbReference type="InterPro" id="IPR014480">
    <property type="entry name" value="Mannan-1_6-alpha_mannosidase"/>
</dbReference>
<dbReference type="Proteomes" id="UP001527925">
    <property type="component" value="Unassembled WGS sequence"/>
</dbReference>
<evidence type="ECO:0000256" key="1">
    <source>
        <dbReference type="ARBA" id="ARBA00001452"/>
    </source>
</evidence>
<keyword evidence="5 9" id="KW-0378">Hydrolase</keyword>
<keyword evidence="7 9" id="KW-0326">Glycosidase</keyword>
<dbReference type="SUPFAM" id="SSF48208">
    <property type="entry name" value="Six-hairpin glycosidases"/>
    <property type="match status" value="1"/>
</dbReference>
<comment type="similarity">
    <text evidence="2">Belongs to the glycosyl hydrolase 76 family.</text>
</comment>
<dbReference type="Gene3D" id="1.50.10.20">
    <property type="match status" value="1"/>
</dbReference>
<dbReference type="PANTHER" id="PTHR12145:SF36">
    <property type="entry name" value="MANNAN ENDO-1,6-ALPHA-MANNOSIDASE DCW1"/>
    <property type="match status" value="1"/>
</dbReference>
<evidence type="ECO:0000256" key="2">
    <source>
        <dbReference type="ARBA" id="ARBA00009699"/>
    </source>
</evidence>
<gene>
    <name evidence="9" type="primary">DCW1</name>
    <name evidence="9" type="ORF">HK105_200264</name>
</gene>
<keyword evidence="6" id="KW-0325">Glycoprotein</keyword>
<proteinExistence type="inferred from homology"/>
<sequence>MNALCKLAAFWCAVGTLVAAAAPNAALPPAGQLAGNQTLDPSDAGLSSAPLAPARDVIAWPSVLLTTERYGVRLAQFAAAQVLLAEYWPNEAGVFGGGEQAWGESALAWTAIVGYLSTANDVVARETMQRALANASFGLAGDFLGNRTSHRQGGVRGNTESLALWGLAGADIFGSATRVVANGSTYGDLVQTTWDELAASWDDAHCGGGIVLEPAFLFGDGATRNASSHGGNTTKTAAANAGFMGLSAHLFSQTGNTTYRWWADKTYNWLVASGLVTSQFAVYESISGGCSLSHAQWSQTPGLLLSALSVMYRSTTLAPYMEQMLALQEASLARFTTSGGVLYEPLCAFGGVSECVGQKWYKGLLVQGLADAYRTAATAAGSSASERPVAETIATALVHMLPSCDDAWRCSQTWSEPATGPYTLNDAFQALELLSAVKTVQQVSSGNGFSGLGSTGATSTLAASASPTLSISSALESTTATATFATVIPIVNGSDARREASNGGAKAAVLATVLVLVLCSPL</sequence>
<evidence type="ECO:0000256" key="5">
    <source>
        <dbReference type="ARBA" id="ARBA00022801"/>
    </source>
</evidence>
<dbReference type="InterPro" id="IPR008928">
    <property type="entry name" value="6-hairpin_glycosidase_sf"/>
</dbReference>
<comment type="catalytic activity">
    <reaction evidence="1">
        <text>Random hydrolysis of (1-&gt;6)-alpha-D-mannosidic linkages in unbranched (1-&gt;6)-mannans.</text>
        <dbReference type="EC" id="3.2.1.101"/>
    </reaction>
</comment>
<evidence type="ECO:0000256" key="7">
    <source>
        <dbReference type="ARBA" id="ARBA00023295"/>
    </source>
</evidence>
<comment type="caution">
    <text evidence="9">The sequence shown here is derived from an EMBL/GenBank/DDBJ whole genome shotgun (WGS) entry which is preliminary data.</text>
</comment>
<evidence type="ECO:0000313" key="10">
    <source>
        <dbReference type="Proteomes" id="UP001527925"/>
    </source>
</evidence>
<organism evidence="9 10">
    <name type="scientific">Polyrhizophydium stewartii</name>
    <dbReference type="NCBI Taxonomy" id="2732419"/>
    <lineage>
        <taxon>Eukaryota</taxon>
        <taxon>Fungi</taxon>
        <taxon>Fungi incertae sedis</taxon>
        <taxon>Chytridiomycota</taxon>
        <taxon>Chytridiomycota incertae sedis</taxon>
        <taxon>Chytridiomycetes</taxon>
        <taxon>Rhizophydiales</taxon>
        <taxon>Rhizophydiales incertae sedis</taxon>
        <taxon>Polyrhizophydium</taxon>
    </lineage>
</organism>
<feature type="chain" id="PRO_5046617958" description="mannan endo-1,6-alpha-mannosidase" evidence="8">
    <location>
        <begin position="22"/>
        <end position="522"/>
    </location>
</feature>
<evidence type="ECO:0000256" key="3">
    <source>
        <dbReference type="ARBA" id="ARBA00012350"/>
    </source>
</evidence>
<reference evidence="9 10" key="1">
    <citation type="submission" date="2023-09" db="EMBL/GenBank/DDBJ databases">
        <title>Pangenome analysis of Batrachochytrium dendrobatidis and related Chytrids.</title>
        <authorList>
            <person name="Yacoub M.N."/>
            <person name="Stajich J.E."/>
            <person name="James T.Y."/>
        </authorList>
    </citation>
    <scope>NUCLEOTIDE SEQUENCE [LARGE SCALE GENOMIC DNA]</scope>
    <source>
        <strain evidence="9 10">JEL0888</strain>
    </source>
</reference>
<dbReference type="PANTHER" id="PTHR12145">
    <property type="entry name" value="MANNAN ENDO-1,6-ALPHA-MANNOSIDASE DCW1"/>
    <property type="match status" value="1"/>
</dbReference>
<keyword evidence="10" id="KW-1185">Reference proteome</keyword>
<dbReference type="GO" id="GO:0008496">
    <property type="term" value="F:mannan endo-1,6-alpha-mannosidase activity"/>
    <property type="evidence" value="ECO:0007669"/>
    <property type="project" value="UniProtKB-EC"/>
</dbReference>
<dbReference type="Pfam" id="PF03663">
    <property type="entry name" value="Glyco_hydro_76"/>
    <property type="match status" value="1"/>
</dbReference>